<dbReference type="Proteomes" id="UP001150266">
    <property type="component" value="Unassembled WGS sequence"/>
</dbReference>
<accession>A0A9W9DNY2</accession>
<feature type="compositionally biased region" description="Polar residues" evidence="1">
    <location>
        <begin position="912"/>
        <end position="921"/>
    </location>
</feature>
<feature type="compositionally biased region" description="Low complexity" evidence="1">
    <location>
        <begin position="922"/>
        <end position="931"/>
    </location>
</feature>
<organism evidence="2 3">
    <name type="scientific">Lentinula aciculospora</name>
    <dbReference type="NCBI Taxonomy" id="153920"/>
    <lineage>
        <taxon>Eukaryota</taxon>
        <taxon>Fungi</taxon>
        <taxon>Dikarya</taxon>
        <taxon>Basidiomycota</taxon>
        <taxon>Agaricomycotina</taxon>
        <taxon>Agaricomycetes</taxon>
        <taxon>Agaricomycetidae</taxon>
        <taxon>Agaricales</taxon>
        <taxon>Marasmiineae</taxon>
        <taxon>Omphalotaceae</taxon>
        <taxon>Lentinula</taxon>
    </lineage>
</organism>
<feature type="region of interest" description="Disordered" evidence="1">
    <location>
        <begin position="622"/>
        <end position="642"/>
    </location>
</feature>
<feature type="region of interest" description="Disordered" evidence="1">
    <location>
        <begin position="20"/>
        <end position="65"/>
    </location>
</feature>
<evidence type="ECO:0000256" key="1">
    <source>
        <dbReference type="SAM" id="MobiDB-lite"/>
    </source>
</evidence>
<reference evidence="2" key="1">
    <citation type="submission" date="2022-08" db="EMBL/GenBank/DDBJ databases">
        <title>A Global Phylogenomic Analysis of the Shiitake Genus Lentinula.</title>
        <authorList>
            <consortium name="DOE Joint Genome Institute"/>
            <person name="Sierra-Patev S."/>
            <person name="Min B."/>
            <person name="Naranjo-Ortiz M."/>
            <person name="Looney B."/>
            <person name="Konkel Z."/>
            <person name="Slot J.C."/>
            <person name="Sakamoto Y."/>
            <person name="Steenwyk J.L."/>
            <person name="Rokas A."/>
            <person name="Carro J."/>
            <person name="Camarero S."/>
            <person name="Ferreira P."/>
            <person name="Molpeceres G."/>
            <person name="Ruiz-Duenas F.J."/>
            <person name="Serrano A."/>
            <person name="Henrissat B."/>
            <person name="Drula E."/>
            <person name="Hughes K.W."/>
            <person name="Mata J.L."/>
            <person name="Ishikawa N.K."/>
            <person name="Vargas-Isla R."/>
            <person name="Ushijima S."/>
            <person name="Smith C.A."/>
            <person name="Ahrendt S."/>
            <person name="Andreopoulos W."/>
            <person name="He G."/>
            <person name="Labutti K."/>
            <person name="Lipzen A."/>
            <person name="Ng V."/>
            <person name="Riley R."/>
            <person name="Sandor L."/>
            <person name="Barry K."/>
            <person name="Martinez A.T."/>
            <person name="Xiao Y."/>
            <person name="Gibbons J.G."/>
            <person name="Terashima K."/>
            <person name="Grigoriev I.V."/>
            <person name="Hibbett D.S."/>
        </authorList>
    </citation>
    <scope>NUCLEOTIDE SEQUENCE</scope>
    <source>
        <strain evidence="2">JLM2183</strain>
    </source>
</reference>
<dbReference type="OrthoDB" id="3078575at2759"/>
<feature type="compositionally biased region" description="Polar residues" evidence="1">
    <location>
        <begin position="971"/>
        <end position="992"/>
    </location>
</feature>
<proteinExistence type="predicted"/>
<feature type="region of interest" description="Disordered" evidence="1">
    <location>
        <begin position="968"/>
        <end position="992"/>
    </location>
</feature>
<dbReference type="AlphaFoldDB" id="A0A9W9DNY2"/>
<dbReference type="EMBL" id="JAOTPV010000008">
    <property type="protein sequence ID" value="KAJ4479089.1"/>
    <property type="molecule type" value="Genomic_DNA"/>
</dbReference>
<name>A0A9W9DNY2_9AGAR</name>
<comment type="caution">
    <text evidence="2">The sequence shown here is derived from an EMBL/GenBank/DDBJ whole genome shotgun (WGS) entry which is preliminary data.</text>
</comment>
<feature type="region of interest" description="Disordered" evidence="1">
    <location>
        <begin position="734"/>
        <end position="767"/>
    </location>
</feature>
<feature type="region of interest" description="Disordered" evidence="1">
    <location>
        <begin position="799"/>
        <end position="845"/>
    </location>
</feature>
<feature type="region of interest" description="Disordered" evidence="1">
    <location>
        <begin position="903"/>
        <end position="931"/>
    </location>
</feature>
<feature type="region of interest" description="Disordered" evidence="1">
    <location>
        <begin position="232"/>
        <end position="288"/>
    </location>
</feature>
<protein>
    <submittedName>
        <fullName evidence="2">Uncharacterized protein</fullName>
    </submittedName>
</protein>
<feature type="region of interest" description="Disordered" evidence="1">
    <location>
        <begin position="427"/>
        <end position="451"/>
    </location>
</feature>
<feature type="region of interest" description="Disordered" evidence="1">
    <location>
        <begin position="319"/>
        <end position="374"/>
    </location>
</feature>
<evidence type="ECO:0000313" key="2">
    <source>
        <dbReference type="EMBL" id="KAJ4479089.1"/>
    </source>
</evidence>
<feature type="compositionally biased region" description="Low complexity" evidence="1">
    <location>
        <begin position="26"/>
        <end position="41"/>
    </location>
</feature>
<sequence>MKLRAFKRIAKLLRRPRRVIPPYIPPASHSTSLTSYTTSHSELGDTNVQNNRSDDGPDEGPISTHAINSSITRGAQTRPPVHDHVYLHPDSAHQYHRVPAPTRTVVPPHQRSDVHIGGHVIFPVSSIDYLLRIEEVIPSPGHKCPILPVGEIKIVSSNENVLLERGRRIVLLIGSPTGEGNEYVAKVMKHYAVTSLEDDTGVRERRRAESVRFLDTLFSARADAITEVSLKTTPLQDQQSSQLQLGDSSSTAHPATAITSQRVNKGKAKRREEVDIGSSSSGFPLAHAPSSFITEQPLVNDPERLRNAQQLRENLMRELSIQPPQPSQTNSSRETPKDTLTEHRPQNQPGIVHHAHPPSQHVAAPSGNNTSFPLFPPGLPRHPLPPQMEATQRAVPINVPSSVEPTSPAGDTIPPWNQARIEDFKRESKVPDSTGHRSHQTLHDSPSVSGYATTVLDARNDPDMRSSERAANWLRNLPDNSHSFEDAFTTRVAHHPTGETARVPEQWQNPAIHMAQIREDGTEHESRSLSAYVTALTPHEGDSPYNIPTAVHRPVTLQGHDEYEALHRGPANINYYTPSVTQQQPHDSRYLVPGQPLQVGHFLEDGESAYTTAVSHDFFNNEQGRLSNRAPPPVQKPRTPQEHLAAHQFGYHDAPNLYDFGQTTPTPRAPYGHEHPQSSFAVEPMSQAPSQSIQGHDNDHVRLPSFNFEHIPPRPNVGEVDNPPNSYQNVPTAWGRSTEHSDPSALVPVWPPQRQGPSNPYQRPPVTFEVPARPDSPPMHHDNYWGPFHDAPLPSVSPGSQVFPMFASGSTDAPDSVDPPRSANPPRPINPSTVSPELPVVHPSSPGFPSLPSPFGHRDDMDVVTPSLSPLYHMHKSSAEQREVKVSFGDGVKLAHELTAGTIPVNVPSDAPSGNNMQGEPSGQSASTSSSSAYPYFLLPGQLVDSPEELTTADIMFAQRMEQENQKRLEFNNSINSQNNEGTLKNSCSSVE</sequence>
<gene>
    <name evidence="2" type="ORF">J3R30DRAFT_3702144</name>
</gene>
<feature type="compositionally biased region" description="Basic and acidic residues" evidence="1">
    <location>
        <begin position="334"/>
        <end position="345"/>
    </location>
</feature>
<feature type="compositionally biased region" description="Polar residues" evidence="1">
    <location>
        <begin position="251"/>
        <end position="263"/>
    </location>
</feature>
<evidence type="ECO:0000313" key="3">
    <source>
        <dbReference type="Proteomes" id="UP001150266"/>
    </source>
</evidence>
<feature type="compositionally biased region" description="Low complexity" evidence="1">
    <location>
        <begin position="235"/>
        <end position="250"/>
    </location>
</feature>
<keyword evidence="3" id="KW-1185">Reference proteome</keyword>